<protein>
    <submittedName>
        <fullName evidence="1">Kinesin-like protein</fullName>
    </submittedName>
</protein>
<name>A0A7J6WWI4_THATH</name>
<dbReference type="EMBL" id="JABWDY010008951">
    <property type="protein sequence ID" value="KAF5201806.1"/>
    <property type="molecule type" value="Genomic_DNA"/>
</dbReference>
<gene>
    <name evidence="1" type="ORF">FRX31_008608</name>
</gene>
<evidence type="ECO:0000313" key="1">
    <source>
        <dbReference type="EMBL" id="KAF5201806.1"/>
    </source>
</evidence>
<keyword evidence="2" id="KW-1185">Reference proteome</keyword>
<accession>A0A7J6WWI4</accession>
<reference evidence="1 2" key="1">
    <citation type="submission" date="2020-06" db="EMBL/GenBank/DDBJ databases">
        <title>Transcriptomic and genomic resources for Thalictrum thalictroides and T. hernandezii: Facilitating candidate gene discovery in an emerging model plant lineage.</title>
        <authorList>
            <person name="Arias T."/>
            <person name="Riano-Pachon D.M."/>
            <person name="Di Stilio V.S."/>
        </authorList>
    </citation>
    <scope>NUCLEOTIDE SEQUENCE [LARGE SCALE GENOMIC DNA]</scope>
    <source>
        <strain evidence="2">cv. WT478/WT964</strain>
        <tissue evidence="1">Leaves</tissue>
    </source>
</reference>
<dbReference type="OrthoDB" id="674656at2759"/>
<feature type="non-terminal residue" evidence="1">
    <location>
        <position position="107"/>
    </location>
</feature>
<dbReference type="Proteomes" id="UP000554482">
    <property type="component" value="Unassembled WGS sequence"/>
</dbReference>
<evidence type="ECO:0000313" key="2">
    <source>
        <dbReference type="Proteomes" id="UP000554482"/>
    </source>
</evidence>
<comment type="caution">
    <text evidence="1">The sequence shown here is derived from an EMBL/GenBank/DDBJ whole genome shotgun (WGS) entry which is preliminary data.</text>
</comment>
<organism evidence="1 2">
    <name type="scientific">Thalictrum thalictroides</name>
    <name type="common">Rue-anemone</name>
    <name type="synonym">Anemone thalictroides</name>
    <dbReference type="NCBI Taxonomy" id="46969"/>
    <lineage>
        <taxon>Eukaryota</taxon>
        <taxon>Viridiplantae</taxon>
        <taxon>Streptophyta</taxon>
        <taxon>Embryophyta</taxon>
        <taxon>Tracheophyta</taxon>
        <taxon>Spermatophyta</taxon>
        <taxon>Magnoliopsida</taxon>
        <taxon>Ranunculales</taxon>
        <taxon>Ranunculaceae</taxon>
        <taxon>Thalictroideae</taxon>
        <taxon>Thalictrum</taxon>
    </lineage>
</organism>
<sequence>MIHQEDEVKLKMKCEETRKELARKTRSLEDWYQKNKECLVPRDGMDPEIEGSFGREAVCVESLKLRLREEEAYQKQCRYVREKSLTSLKNHLPKLFRACQIFLTMLL</sequence>
<dbReference type="AlphaFoldDB" id="A0A7J6WWI4"/>
<proteinExistence type="predicted"/>